<evidence type="ECO:0000313" key="1">
    <source>
        <dbReference type="EMBL" id="QQP90147.1"/>
    </source>
</evidence>
<dbReference type="EMBL" id="CP067420">
    <property type="protein sequence ID" value="QQP90147.1"/>
    <property type="molecule type" value="Genomic_DNA"/>
</dbReference>
<protein>
    <submittedName>
        <fullName evidence="1">Type II toxin-antitoxin system PemK/MazF family toxin</fullName>
    </submittedName>
</protein>
<keyword evidence="2" id="KW-1185">Reference proteome</keyword>
<name>A0ABX7B7K0_9PROT</name>
<gene>
    <name evidence="1" type="ORF">IGS68_02435</name>
</gene>
<dbReference type="RefSeq" id="WP_201077064.1">
    <property type="nucleotide sequence ID" value="NZ_CP067420.1"/>
</dbReference>
<organism evidence="1 2">
    <name type="scientific">Skermanella cutis</name>
    <dbReference type="NCBI Taxonomy" id="2775420"/>
    <lineage>
        <taxon>Bacteria</taxon>
        <taxon>Pseudomonadati</taxon>
        <taxon>Pseudomonadota</taxon>
        <taxon>Alphaproteobacteria</taxon>
        <taxon>Rhodospirillales</taxon>
        <taxon>Azospirillaceae</taxon>
        <taxon>Skermanella</taxon>
    </lineage>
</organism>
<accession>A0ABX7B7K0</accession>
<sequence>MPLPAPAPGLVIRYAYLWRHEHHRGQEEGVKNRPCAIVLTARQQDGDLVVTVVPVTHRPPTDSATAVLLPMKVKRHLGLDAEASWIIADEVNRFVWPGPDLRPVSPARPDRFDYGFLPEDVFETLRRRIVEIHRSRRLTIIVRST</sequence>
<evidence type="ECO:0000313" key="2">
    <source>
        <dbReference type="Proteomes" id="UP000595197"/>
    </source>
</evidence>
<proteinExistence type="predicted"/>
<reference evidence="1" key="1">
    <citation type="submission" date="2021-02" db="EMBL/GenBank/DDBJ databases">
        <title>Skermanella TT6 skin isolate.</title>
        <authorList>
            <person name="Lee K."/>
            <person name="Ganzorig M."/>
        </authorList>
    </citation>
    <scope>NUCLEOTIDE SEQUENCE</scope>
    <source>
        <strain evidence="1">TT6</strain>
    </source>
</reference>
<dbReference type="Proteomes" id="UP000595197">
    <property type="component" value="Chromosome"/>
</dbReference>